<evidence type="ECO:0000256" key="11">
    <source>
        <dbReference type="ARBA" id="ARBA00023180"/>
    </source>
</evidence>
<keyword evidence="10" id="KW-1015">Disulfide bond</keyword>
<keyword evidence="8 13" id="KW-1133">Transmembrane helix</keyword>
<name>A0A2A4JEI8_HELVI</name>
<keyword evidence="6 13" id="KW-0812">Transmembrane</keyword>
<evidence type="ECO:0000256" key="4">
    <source>
        <dbReference type="ARBA" id="ARBA00022475"/>
    </source>
</evidence>
<keyword evidence="11" id="KW-0325">Glycoprotein</keyword>
<keyword evidence="4" id="KW-1003">Cell membrane</keyword>
<evidence type="ECO:0000256" key="7">
    <source>
        <dbReference type="ARBA" id="ARBA00022968"/>
    </source>
</evidence>
<comment type="caution">
    <text evidence="14">The sequence shown here is derived from an EMBL/GenBank/DDBJ whole genome shotgun (WGS) entry which is preliminary data.</text>
</comment>
<gene>
    <name evidence="14" type="ORF">B5V51_3065</name>
</gene>
<evidence type="ECO:0008006" key="15">
    <source>
        <dbReference type="Google" id="ProtNLM"/>
    </source>
</evidence>
<keyword evidence="5" id="KW-0963">Cytoplasm</keyword>
<evidence type="ECO:0000256" key="13">
    <source>
        <dbReference type="SAM" id="Phobius"/>
    </source>
</evidence>
<dbReference type="GO" id="GO:0005856">
    <property type="term" value="C:cytoskeleton"/>
    <property type="evidence" value="ECO:0007669"/>
    <property type="project" value="UniProtKB-SubCell"/>
</dbReference>
<dbReference type="AlphaFoldDB" id="A0A2A4JEI8"/>
<evidence type="ECO:0000256" key="9">
    <source>
        <dbReference type="ARBA" id="ARBA00023136"/>
    </source>
</evidence>
<keyword evidence="9 13" id="KW-0472">Membrane</keyword>
<accession>A0A2A4JEI8</accession>
<evidence type="ECO:0000256" key="10">
    <source>
        <dbReference type="ARBA" id="ARBA00023157"/>
    </source>
</evidence>
<sequence>MSVEGTSANVIRGWGCTPTGEPPPAAVATENTNTSSKGCLATIFTKGWRRTTLYAILVFLMILVFLNIALTLWIVGALKLSMNGVGAIRIVKGGIHVDGQAWVLGSLVASTITSQVAQPITIHSHRNFTVQVAEPDSSDRSKFFIKRDHLEFSGRALHVRDARGGPVFSAARDEVRVFSDALAVDGPGGINVRSAVQVPVVRAPPAFDLQLESLTRRLDLRAPENIFLESRAGKIDITSHGNIKLDSVVGAIKLNAQNIVINNLKEAVRTDTPNKNVRSTKVYQLCACATGKLFLAAPESPCVAHDDDTELCR</sequence>
<organism evidence="14">
    <name type="scientific">Heliothis virescens</name>
    <name type="common">Tobacco budworm moth</name>
    <dbReference type="NCBI Taxonomy" id="7102"/>
    <lineage>
        <taxon>Eukaryota</taxon>
        <taxon>Metazoa</taxon>
        <taxon>Ecdysozoa</taxon>
        <taxon>Arthropoda</taxon>
        <taxon>Hexapoda</taxon>
        <taxon>Insecta</taxon>
        <taxon>Pterygota</taxon>
        <taxon>Neoptera</taxon>
        <taxon>Endopterygota</taxon>
        <taxon>Lepidoptera</taxon>
        <taxon>Glossata</taxon>
        <taxon>Ditrysia</taxon>
        <taxon>Noctuoidea</taxon>
        <taxon>Noctuidae</taxon>
        <taxon>Heliothinae</taxon>
        <taxon>Heliothis</taxon>
    </lineage>
</organism>
<dbReference type="GO" id="GO:0060047">
    <property type="term" value="P:heart contraction"/>
    <property type="evidence" value="ECO:0007669"/>
    <property type="project" value="TreeGrafter"/>
</dbReference>
<keyword evidence="12" id="KW-0206">Cytoskeleton</keyword>
<evidence type="ECO:0000256" key="3">
    <source>
        <dbReference type="ARBA" id="ARBA00007574"/>
    </source>
</evidence>
<evidence type="ECO:0000256" key="1">
    <source>
        <dbReference type="ARBA" id="ARBA00004245"/>
    </source>
</evidence>
<protein>
    <recommendedName>
        <fullName evidence="15">Delta-sarcoglycan</fullName>
    </recommendedName>
</protein>
<dbReference type="InterPro" id="IPR039972">
    <property type="entry name" value="Sarcoglycan_gamma/delta/zeta"/>
</dbReference>
<dbReference type="EMBL" id="NWSH01001710">
    <property type="protein sequence ID" value="PCG70371.1"/>
    <property type="molecule type" value="Genomic_DNA"/>
</dbReference>
<evidence type="ECO:0000256" key="6">
    <source>
        <dbReference type="ARBA" id="ARBA00022692"/>
    </source>
</evidence>
<evidence type="ECO:0000256" key="5">
    <source>
        <dbReference type="ARBA" id="ARBA00022490"/>
    </source>
</evidence>
<evidence type="ECO:0000256" key="8">
    <source>
        <dbReference type="ARBA" id="ARBA00022989"/>
    </source>
</evidence>
<dbReference type="PANTHER" id="PTHR12939">
    <property type="entry name" value="SARCOGLYCAN"/>
    <property type="match status" value="1"/>
</dbReference>
<dbReference type="Pfam" id="PF04790">
    <property type="entry name" value="Sarcoglycan_1"/>
    <property type="match status" value="1"/>
</dbReference>
<evidence type="ECO:0000313" key="14">
    <source>
        <dbReference type="EMBL" id="PCG70371.1"/>
    </source>
</evidence>
<dbReference type="PANTHER" id="PTHR12939:SF10">
    <property type="entry name" value="EG:4F1.1 PROTEIN"/>
    <property type="match status" value="1"/>
</dbReference>
<dbReference type="STRING" id="7102.A0A2A4JEI8"/>
<dbReference type="GO" id="GO:0016012">
    <property type="term" value="C:sarcoglycan complex"/>
    <property type="evidence" value="ECO:0007669"/>
    <property type="project" value="InterPro"/>
</dbReference>
<feature type="transmembrane region" description="Helical" evidence="13">
    <location>
        <begin position="53"/>
        <end position="75"/>
    </location>
</feature>
<evidence type="ECO:0000256" key="12">
    <source>
        <dbReference type="ARBA" id="ARBA00023212"/>
    </source>
</evidence>
<dbReference type="GO" id="GO:0042383">
    <property type="term" value="C:sarcolemma"/>
    <property type="evidence" value="ECO:0007669"/>
    <property type="project" value="UniProtKB-SubCell"/>
</dbReference>
<proteinExistence type="inferred from homology"/>
<comment type="subcellular location">
    <subcellularLocation>
        <location evidence="2">Cell membrane</location>
        <location evidence="2">Sarcolemma</location>
        <topology evidence="2">Single-pass type II membrane protein</topology>
    </subcellularLocation>
    <subcellularLocation>
        <location evidence="1">Cytoplasm</location>
        <location evidence="1">Cytoskeleton</location>
    </subcellularLocation>
</comment>
<reference evidence="14" key="1">
    <citation type="submission" date="2017-09" db="EMBL/GenBank/DDBJ databases">
        <title>Contemporary evolution of a Lepidopteran species, Heliothis virescens, in response to modern agricultural practices.</title>
        <authorList>
            <person name="Fritz M.L."/>
            <person name="Deyonke A.M."/>
            <person name="Papanicolaou A."/>
            <person name="Micinski S."/>
            <person name="Westbrook J."/>
            <person name="Gould F."/>
        </authorList>
    </citation>
    <scope>NUCLEOTIDE SEQUENCE [LARGE SCALE GENOMIC DNA]</scope>
    <source>
        <strain evidence="14">HvINT-</strain>
        <tissue evidence="14">Whole body</tissue>
    </source>
</reference>
<dbReference type="InterPro" id="IPR006875">
    <property type="entry name" value="Sarcoglycan"/>
</dbReference>
<keyword evidence="7" id="KW-0735">Signal-anchor</keyword>
<comment type="similarity">
    <text evidence="3">Belongs to the sarcoglycan beta/delta/gamma/zeta family.</text>
</comment>
<evidence type="ECO:0000256" key="2">
    <source>
        <dbReference type="ARBA" id="ARBA00004274"/>
    </source>
</evidence>